<comment type="caution">
    <text evidence="2">The sequence shown here is derived from an EMBL/GenBank/DDBJ whole genome shotgun (WGS) entry which is preliminary data.</text>
</comment>
<reference evidence="2 3" key="1">
    <citation type="journal article" date="2019" name="Int. J. Syst. Evol. Microbiol.">
        <title>The Global Catalogue of Microorganisms (GCM) 10K type strain sequencing project: providing services to taxonomists for standard genome sequencing and annotation.</title>
        <authorList>
            <consortium name="The Broad Institute Genomics Platform"/>
            <consortium name="The Broad Institute Genome Sequencing Center for Infectious Disease"/>
            <person name="Wu L."/>
            <person name="Ma J."/>
        </authorList>
    </citation>
    <scope>NUCLEOTIDE SEQUENCE [LARGE SCALE GENOMIC DNA]</scope>
    <source>
        <strain evidence="2 3">JCM 16013</strain>
    </source>
</reference>
<protein>
    <submittedName>
        <fullName evidence="2">Uncharacterized protein</fullName>
    </submittedName>
</protein>
<evidence type="ECO:0000313" key="2">
    <source>
        <dbReference type="EMBL" id="GAA1977579.1"/>
    </source>
</evidence>
<proteinExistence type="predicted"/>
<name>A0ABN2RZF9_9ACTN</name>
<dbReference type="RefSeq" id="WP_344658816.1">
    <property type="nucleotide sequence ID" value="NZ_BAAAQM010000023.1"/>
</dbReference>
<evidence type="ECO:0000256" key="1">
    <source>
        <dbReference type="SAM" id="MobiDB-lite"/>
    </source>
</evidence>
<dbReference type="Proteomes" id="UP001499854">
    <property type="component" value="Unassembled WGS sequence"/>
</dbReference>
<accession>A0ABN2RZF9</accession>
<feature type="region of interest" description="Disordered" evidence="1">
    <location>
        <begin position="1"/>
        <end position="22"/>
    </location>
</feature>
<organism evidence="2 3">
    <name type="scientific">Catenulispora subtropica</name>
    <dbReference type="NCBI Taxonomy" id="450798"/>
    <lineage>
        <taxon>Bacteria</taxon>
        <taxon>Bacillati</taxon>
        <taxon>Actinomycetota</taxon>
        <taxon>Actinomycetes</taxon>
        <taxon>Catenulisporales</taxon>
        <taxon>Catenulisporaceae</taxon>
        <taxon>Catenulispora</taxon>
    </lineage>
</organism>
<evidence type="ECO:0000313" key="3">
    <source>
        <dbReference type="Proteomes" id="UP001499854"/>
    </source>
</evidence>
<gene>
    <name evidence="2" type="ORF">GCM10009838_42530</name>
</gene>
<dbReference type="EMBL" id="BAAAQM010000023">
    <property type="protein sequence ID" value="GAA1977579.1"/>
    <property type="molecule type" value="Genomic_DNA"/>
</dbReference>
<keyword evidence="3" id="KW-1185">Reference proteome</keyword>
<sequence length="63" mass="6524">MFTFSQPDPDIRPGGRRPGGAAATRVGIVPVLVGGVTIAPAGAAAPWPPRAGNAVRGWWTFDR</sequence>